<feature type="region of interest" description="Disordered" evidence="1">
    <location>
        <begin position="1"/>
        <end position="23"/>
    </location>
</feature>
<sequence length="73" mass="7324">MTNNGSDASNGEEPSVTEFVSPSGSTLICGGAVPGTQGRNGHSAWSDLRFFMAGRASFGAAPACGGCPTQMQV</sequence>
<dbReference type="InParanoid" id="C5LY20"/>
<proteinExistence type="predicted"/>
<dbReference type="Proteomes" id="UP000007800">
    <property type="component" value="Unassembled WGS sequence"/>
</dbReference>
<gene>
    <name evidence="2" type="ORF">Pmar_PMAR013699</name>
</gene>
<evidence type="ECO:0000256" key="1">
    <source>
        <dbReference type="SAM" id="MobiDB-lite"/>
    </source>
</evidence>
<dbReference type="EMBL" id="GG686772">
    <property type="protein sequence ID" value="EEQ98350.1"/>
    <property type="molecule type" value="Genomic_DNA"/>
</dbReference>
<accession>C5LY20</accession>
<dbReference type="AlphaFoldDB" id="C5LY20"/>
<reference evidence="2 3" key="1">
    <citation type="submission" date="2008-07" db="EMBL/GenBank/DDBJ databases">
        <authorList>
            <person name="El-Sayed N."/>
            <person name="Caler E."/>
            <person name="Inman J."/>
            <person name="Amedeo P."/>
            <person name="Hass B."/>
            <person name="Wortman J."/>
        </authorList>
    </citation>
    <scope>NUCLEOTIDE SEQUENCE [LARGE SCALE GENOMIC DNA]</scope>
    <source>
        <strain evidence="3">ATCC 50983 / TXsc</strain>
    </source>
</reference>
<protein>
    <submittedName>
        <fullName evidence="2">Uncharacterized protein</fullName>
    </submittedName>
</protein>
<evidence type="ECO:0000313" key="2">
    <source>
        <dbReference type="EMBL" id="EEQ98350.1"/>
    </source>
</evidence>
<dbReference type="RefSeq" id="XP_002765633.1">
    <property type="nucleotide sequence ID" value="XM_002765587.1"/>
</dbReference>
<name>C5LY20_PERM5</name>
<keyword evidence="3" id="KW-1185">Reference proteome</keyword>
<organism evidence="3">
    <name type="scientific">Perkinsus marinus (strain ATCC 50983 / TXsc)</name>
    <dbReference type="NCBI Taxonomy" id="423536"/>
    <lineage>
        <taxon>Eukaryota</taxon>
        <taxon>Sar</taxon>
        <taxon>Alveolata</taxon>
        <taxon>Perkinsozoa</taxon>
        <taxon>Perkinsea</taxon>
        <taxon>Perkinsida</taxon>
        <taxon>Perkinsidae</taxon>
        <taxon>Perkinsus</taxon>
    </lineage>
</organism>
<evidence type="ECO:0000313" key="3">
    <source>
        <dbReference type="Proteomes" id="UP000007800"/>
    </source>
</evidence>
<dbReference type="GeneID" id="9040818"/>